<dbReference type="InterPro" id="IPR012851">
    <property type="entry name" value="Spore_coat_CotF-like"/>
</dbReference>
<dbReference type="EMBL" id="BFAV01000042">
    <property type="protein sequence ID" value="GBF32587.1"/>
    <property type="molecule type" value="Genomic_DNA"/>
</dbReference>
<name>A0A2L2X8N6_9FIRM</name>
<dbReference type="RefSeq" id="WP_104371088.1">
    <property type="nucleotide sequence ID" value="NZ_BFAV01000042.1"/>
</dbReference>
<proteinExistence type="predicted"/>
<dbReference type="AlphaFoldDB" id="A0A2L2X8N6"/>
<sequence length="125" mass="13584">MNLGDREILTDLLLGAKHISTCYHHAILEAASDRSRNVLMQLHNDELNTHRQIFELMYTRGYYQVEPARAAAAGTYATSVGMGMGQQAGMAAQQMISPGMAGQNYYGMQGQNIPGMPGTYGATGR</sequence>
<accession>A0A2L2X8N6</accession>
<reference evidence="2" key="1">
    <citation type="submission" date="2018-02" db="EMBL/GenBank/DDBJ databases">
        <title>Genome sequence of Desulfocucumis palustris strain NAW-5.</title>
        <authorList>
            <person name="Watanabe M."/>
            <person name="Kojima H."/>
            <person name="Fukui M."/>
        </authorList>
    </citation>
    <scope>NUCLEOTIDE SEQUENCE [LARGE SCALE GENOMIC DNA]</scope>
    <source>
        <strain evidence="2">NAW-5</strain>
    </source>
</reference>
<evidence type="ECO:0000313" key="2">
    <source>
        <dbReference type="Proteomes" id="UP000239549"/>
    </source>
</evidence>
<dbReference type="Proteomes" id="UP000239549">
    <property type="component" value="Unassembled WGS sequence"/>
</dbReference>
<dbReference type="OrthoDB" id="1685263at2"/>
<comment type="caution">
    <text evidence="1">The sequence shown here is derived from an EMBL/GenBank/DDBJ whole genome shotgun (WGS) entry which is preliminary data.</text>
</comment>
<organism evidence="1 2">
    <name type="scientific">Desulfocucumis palustris</name>
    <dbReference type="NCBI Taxonomy" id="1898651"/>
    <lineage>
        <taxon>Bacteria</taxon>
        <taxon>Bacillati</taxon>
        <taxon>Bacillota</taxon>
        <taxon>Clostridia</taxon>
        <taxon>Eubacteriales</taxon>
        <taxon>Desulfocucumaceae</taxon>
        <taxon>Desulfocucumis</taxon>
    </lineage>
</organism>
<dbReference type="Pfam" id="PF07875">
    <property type="entry name" value="Coat_F"/>
    <property type="match status" value="1"/>
</dbReference>
<evidence type="ECO:0008006" key="3">
    <source>
        <dbReference type="Google" id="ProtNLM"/>
    </source>
</evidence>
<evidence type="ECO:0000313" key="1">
    <source>
        <dbReference type="EMBL" id="GBF32587.1"/>
    </source>
</evidence>
<protein>
    <recommendedName>
        <fullName evidence="3">Spore coat protein</fullName>
    </recommendedName>
</protein>
<keyword evidence="2" id="KW-1185">Reference proteome</keyword>
<gene>
    <name evidence="1" type="ORF">DCCM_0783</name>
</gene>